<evidence type="ECO:0000313" key="1">
    <source>
        <dbReference type="EMBL" id="NCN65453.1"/>
    </source>
</evidence>
<dbReference type="Proteomes" id="UP000738826">
    <property type="component" value="Unassembled WGS sequence"/>
</dbReference>
<gene>
    <name evidence="2" type="ORF">GW779_02715</name>
    <name evidence="1" type="ORF">GW910_05275</name>
</gene>
<dbReference type="AlphaFoldDB" id="A0A8J7YXP7"/>
<organism evidence="1 3">
    <name type="scientific">Candidatus Altarchaeum hamiconexum</name>
    <dbReference type="NCBI Taxonomy" id="1803513"/>
    <lineage>
        <taxon>Archaea</taxon>
        <taxon>Candidatus Altarchaeota</taxon>
        <taxon>Candidatus Altiarchaeia</taxon>
        <taxon>Candidatus Altarchaeales</taxon>
        <taxon>Candidatus Altarchaeaceae</taxon>
        <taxon>Candidatus Altarchaeum</taxon>
    </lineage>
</organism>
<dbReference type="EMBL" id="JAACQH010000048">
    <property type="protein sequence ID" value="NCS91320.1"/>
    <property type="molecule type" value="Genomic_DNA"/>
</dbReference>
<reference evidence="1" key="1">
    <citation type="submission" date="2019-11" db="EMBL/GenBank/DDBJ databases">
        <title>Lipid analysis of CO2-rich subsurface aquifers suggests an autotrophy-based deep biosphere with lysolipids enriched in CPR bacteria.</title>
        <authorList>
            <person name="Probst A.J."/>
            <person name="Elling F.J."/>
            <person name="Castelle C.J."/>
            <person name="Zhu Q."/>
            <person name="Elvert M."/>
            <person name="Birarda G."/>
            <person name="Holman H.-Y."/>
            <person name="Lane K.R."/>
            <person name="Ladd B."/>
            <person name="Ryan M.C."/>
            <person name="Woyke T."/>
            <person name="Hinrichs K.-U."/>
            <person name="Banfield J.F."/>
        </authorList>
    </citation>
    <scope>NUCLEOTIDE SEQUENCE</scope>
    <source>
        <strain evidence="1">CG_2015-01_33_1645</strain>
        <strain evidence="2">CG_2015-04_33_537</strain>
    </source>
</reference>
<proteinExistence type="predicted"/>
<name>A0A8J7YXP7_9ARCH</name>
<comment type="caution">
    <text evidence="1">The sequence shown here is derived from an EMBL/GenBank/DDBJ whole genome shotgun (WGS) entry which is preliminary data.</text>
</comment>
<protein>
    <submittedName>
        <fullName evidence="1">Uncharacterized protein</fullName>
    </submittedName>
</protein>
<dbReference type="EMBL" id="JAACVF010000145">
    <property type="protein sequence ID" value="NCN65453.1"/>
    <property type="molecule type" value="Genomic_DNA"/>
</dbReference>
<evidence type="ECO:0000313" key="3">
    <source>
        <dbReference type="Proteomes" id="UP000768163"/>
    </source>
</evidence>
<evidence type="ECO:0000313" key="2">
    <source>
        <dbReference type="EMBL" id="NCS91320.1"/>
    </source>
</evidence>
<dbReference type="Proteomes" id="UP000768163">
    <property type="component" value="Unassembled WGS sequence"/>
</dbReference>
<sequence>MFVFLGRSERHQEVILTEKSAFTAKALKDLYDSVKEEVGKGYFGHTVEVKGKIECGKPLTSELTKEECVFYKTEVERKYEETYSVTNP</sequence>
<accession>A0A8J7YXP7</accession>